<evidence type="ECO:0000313" key="10">
    <source>
        <dbReference type="EMBL" id="MDP9831472.1"/>
    </source>
</evidence>
<dbReference type="InterPro" id="IPR036640">
    <property type="entry name" value="ABC1_TM_sf"/>
</dbReference>
<keyword evidence="4 10" id="KW-0067">ATP-binding</keyword>
<comment type="caution">
    <text evidence="10">The sequence shown here is derived from an EMBL/GenBank/DDBJ whole genome shotgun (WGS) entry which is preliminary data.</text>
</comment>
<evidence type="ECO:0000259" key="9">
    <source>
        <dbReference type="PROSITE" id="PS50929"/>
    </source>
</evidence>
<evidence type="ECO:0000313" key="11">
    <source>
        <dbReference type="Proteomes" id="UP001230145"/>
    </source>
</evidence>
<keyword evidence="6 7" id="KW-0472">Membrane</keyword>
<keyword evidence="3" id="KW-0547">Nucleotide-binding</keyword>
<protein>
    <submittedName>
        <fullName evidence="10">ATP-binding cassette subfamily C protein</fullName>
    </submittedName>
</protein>
<feature type="domain" description="ABC transmembrane type-1" evidence="9">
    <location>
        <begin position="23"/>
        <end position="304"/>
    </location>
</feature>
<dbReference type="InterPro" id="IPR003439">
    <property type="entry name" value="ABC_transporter-like_ATP-bd"/>
</dbReference>
<dbReference type="Pfam" id="PF00005">
    <property type="entry name" value="ABC_tran"/>
    <property type="match status" value="1"/>
</dbReference>
<evidence type="ECO:0000259" key="8">
    <source>
        <dbReference type="PROSITE" id="PS50893"/>
    </source>
</evidence>
<accession>A0ABT9PFJ1</accession>
<dbReference type="SMART" id="SM00382">
    <property type="entry name" value="AAA"/>
    <property type="match status" value="1"/>
</dbReference>
<dbReference type="PROSITE" id="PS50893">
    <property type="entry name" value="ABC_TRANSPORTER_2"/>
    <property type="match status" value="1"/>
</dbReference>
<feature type="transmembrane region" description="Helical" evidence="7">
    <location>
        <begin position="243"/>
        <end position="264"/>
    </location>
</feature>
<keyword evidence="5 7" id="KW-1133">Transmembrane helix</keyword>
<dbReference type="SUPFAM" id="SSF90123">
    <property type="entry name" value="ABC transporter transmembrane region"/>
    <property type="match status" value="1"/>
</dbReference>
<dbReference type="InterPro" id="IPR017871">
    <property type="entry name" value="ABC_transporter-like_CS"/>
</dbReference>
<dbReference type="InterPro" id="IPR027417">
    <property type="entry name" value="P-loop_NTPase"/>
</dbReference>
<dbReference type="InterPro" id="IPR011527">
    <property type="entry name" value="ABC1_TM_dom"/>
</dbReference>
<feature type="transmembrane region" description="Helical" evidence="7">
    <location>
        <begin position="132"/>
        <end position="159"/>
    </location>
</feature>
<dbReference type="PANTHER" id="PTHR43394">
    <property type="entry name" value="ATP-DEPENDENT PERMEASE MDL1, MITOCHONDRIAL"/>
    <property type="match status" value="1"/>
</dbReference>
<evidence type="ECO:0000256" key="5">
    <source>
        <dbReference type="ARBA" id="ARBA00022989"/>
    </source>
</evidence>
<evidence type="ECO:0000256" key="3">
    <source>
        <dbReference type="ARBA" id="ARBA00022741"/>
    </source>
</evidence>
<dbReference type="InterPro" id="IPR039421">
    <property type="entry name" value="Type_1_exporter"/>
</dbReference>
<keyword evidence="11" id="KW-1185">Reference proteome</keyword>
<organism evidence="10 11">
    <name type="scientific">Trueperella abortisuis</name>
    <dbReference type="NCBI Taxonomy" id="445930"/>
    <lineage>
        <taxon>Bacteria</taxon>
        <taxon>Bacillati</taxon>
        <taxon>Actinomycetota</taxon>
        <taxon>Actinomycetes</taxon>
        <taxon>Actinomycetales</taxon>
        <taxon>Actinomycetaceae</taxon>
        <taxon>Trueperella</taxon>
    </lineage>
</organism>
<feature type="transmembrane region" description="Helical" evidence="7">
    <location>
        <begin position="21"/>
        <end position="46"/>
    </location>
</feature>
<feature type="transmembrane region" description="Helical" evidence="7">
    <location>
        <begin position="276"/>
        <end position="296"/>
    </location>
</feature>
<dbReference type="SUPFAM" id="SSF52540">
    <property type="entry name" value="P-loop containing nucleoside triphosphate hydrolases"/>
    <property type="match status" value="1"/>
</dbReference>
<dbReference type="InterPro" id="IPR003593">
    <property type="entry name" value="AAA+_ATPase"/>
</dbReference>
<evidence type="ECO:0000256" key="6">
    <source>
        <dbReference type="ARBA" id="ARBA00023136"/>
    </source>
</evidence>
<dbReference type="Gene3D" id="3.40.50.300">
    <property type="entry name" value="P-loop containing nucleotide triphosphate hydrolases"/>
    <property type="match status" value="1"/>
</dbReference>
<dbReference type="PANTHER" id="PTHR43394:SF1">
    <property type="entry name" value="ATP-BINDING CASSETTE SUB-FAMILY B MEMBER 10, MITOCHONDRIAL"/>
    <property type="match status" value="1"/>
</dbReference>
<feature type="domain" description="ABC transporter" evidence="8">
    <location>
        <begin position="339"/>
        <end position="571"/>
    </location>
</feature>
<dbReference type="GO" id="GO:0005524">
    <property type="term" value="F:ATP binding"/>
    <property type="evidence" value="ECO:0007669"/>
    <property type="project" value="UniProtKB-KW"/>
</dbReference>
<dbReference type="Gene3D" id="1.20.1560.10">
    <property type="entry name" value="ABC transporter type 1, transmembrane domain"/>
    <property type="match status" value="1"/>
</dbReference>
<evidence type="ECO:0000256" key="4">
    <source>
        <dbReference type="ARBA" id="ARBA00022840"/>
    </source>
</evidence>
<gene>
    <name evidence="10" type="ORF">J2S45_000151</name>
</gene>
<dbReference type="EMBL" id="JAUSQL010000001">
    <property type="protein sequence ID" value="MDP9831472.1"/>
    <property type="molecule type" value="Genomic_DNA"/>
</dbReference>
<dbReference type="PROSITE" id="PS50929">
    <property type="entry name" value="ABC_TM1F"/>
    <property type="match status" value="1"/>
</dbReference>
<feature type="transmembrane region" description="Helical" evidence="7">
    <location>
        <begin position="165"/>
        <end position="182"/>
    </location>
</feature>
<sequence>MTQTLSNMLRLIRNLRECLPLFIASTFVTALAQVTLVGVTVTSVWISTQFITDGSVPLAALVALLFSLVAGHGLATLLEVWWSHEVAYRILHTFRVHIYQAIKRIAPVGLEGRRTGDVASAAMDDAEKLEWFYAHTASTIICAVVSPSIFVTILCWLIGPLGLIMLFPILTMIALPIAILPLQQKQGRALRSALVDLRIAVLDSIQGQRELRSLGMVANQHAIIDGLTKRVQRIMSRQSMRKAWESSYAAISTSVCSTILLVILTGRVLNGQLDGAFLPVAIVLAGMSPAPALTLVGMLGRFGELGACATRINEILDARDPIPSRPDDVEKLLGEEESLVAAQVSFAYGGQKVLKEVSVEIRPDRSVAIVGASGAGKTTFANLAMRFLDPDTGTMRFSGSDLRGYVPDEYRQKLALIPQDCHIFAGSIRNNLTLARPDSTDEEIWQALRAAQIASLVESLGGLDAHVGDRGTTLSGGERQRIGIARAILRDPELLILDEPLANIDPFLESQIAAHIKQLRSGRATIVIAHRLASIRIADHVVVLDNGTVIAQGTHSELLNDVTYRKLLGDQIPAGRCSPGQSVPAV</sequence>
<keyword evidence="2 7" id="KW-0812">Transmembrane</keyword>
<comment type="subcellular location">
    <subcellularLocation>
        <location evidence="1">Cell membrane</location>
        <topology evidence="1">Multi-pass membrane protein</topology>
    </subcellularLocation>
</comment>
<dbReference type="RefSeq" id="WP_307634202.1">
    <property type="nucleotide sequence ID" value="NZ_CP133407.1"/>
</dbReference>
<feature type="transmembrane region" description="Helical" evidence="7">
    <location>
        <begin position="58"/>
        <end position="82"/>
    </location>
</feature>
<proteinExistence type="predicted"/>
<reference evidence="10 11" key="1">
    <citation type="submission" date="2023-07" db="EMBL/GenBank/DDBJ databases">
        <title>Sequencing the genomes of 1000 actinobacteria strains.</title>
        <authorList>
            <person name="Klenk H.-P."/>
        </authorList>
    </citation>
    <scope>NUCLEOTIDE SEQUENCE [LARGE SCALE GENOMIC DNA]</scope>
    <source>
        <strain evidence="10 11">DSM 19515</strain>
    </source>
</reference>
<evidence type="ECO:0000256" key="2">
    <source>
        <dbReference type="ARBA" id="ARBA00022692"/>
    </source>
</evidence>
<evidence type="ECO:0000256" key="1">
    <source>
        <dbReference type="ARBA" id="ARBA00004651"/>
    </source>
</evidence>
<dbReference type="Pfam" id="PF00664">
    <property type="entry name" value="ABC_membrane"/>
    <property type="match status" value="1"/>
</dbReference>
<evidence type="ECO:0000256" key="7">
    <source>
        <dbReference type="SAM" id="Phobius"/>
    </source>
</evidence>
<dbReference type="PROSITE" id="PS00211">
    <property type="entry name" value="ABC_TRANSPORTER_1"/>
    <property type="match status" value="1"/>
</dbReference>
<name>A0ABT9PFJ1_9ACTO</name>
<dbReference type="Proteomes" id="UP001230145">
    <property type="component" value="Unassembled WGS sequence"/>
</dbReference>